<organism evidence="3 4">
    <name type="scientific">Sphingomonas anseongensis</name>
    <dbReference type="NCBI Taxonomy" id="2908207"/>
    <lineage>
        <taxon>Bacteria</taxon>
        <taxon>Pseudomonadati</taxon>
        <taxon>Pseudomonadota</taxon>
        <taxon>Alphaproteobacteria</taxon>
        <taxon>Sphingomonadales</taxon>
        <taxon>Sphingomonadaceae</taxon>
        <taxon>Sphingomonas</taxon>
    </lineage>
</organism>
<comment type="caution">
    <text evidence="3">The sequence shown here is derived from an EMBL/GenBank/DDBJ whole genome shotgun (WGS) entry which is preliminary data.</text>
</comment>
<sequence length="181" mass="19646">MRSLSADEKALWDQVAATIRPLSREPVKPAAANKVEQPKTVQAAPAARPPLRPKVEPLRKPAAGQTLDSSWDRRLRSGSVEPDRILDLHGLTLDRAWSAIDRGLETAIAQGDRVVLLITGHARSSDPPVQRGKIRAAVHDWLAASRHAPKIAAVRNAHGRHGGGGSLYIILRRNRPGSTFS</sequence>
<feature type="region of interest" description="Disordered" evidence="1">
    <location>
        <begin position="22"/>
        <end position="67"/>
    </location>
</feature>
<dbReference type="InterPro" id="IPR036063">
    <property type="entry name" value="Smr_dom_sf"/>
</dbReference>
<evidence type="ECO:0000259" key="2">
    <source>
        <dbReference type="PROSITE" id="PS50828"/>
    </source>
</evidence>
<evidence type="ECO:0000313" key="4">
    <source>
        <dbReference type="Proteomes" id="UP001165343"/>
    </source>
</evidence>
<feature type="domain" description="Smr" evidence="2">
    <location>
        <begin position="86"/>
        <end position="172"/>
    </location>
</feature>
<dbReference type="EMBL" id="JAMGBC010000001">
    <property type="protein sequence ID" value="MCL6677915.1"/>
    <property type="molecule type" value="Genomic_DNA"/>
</dbReference>
<evidence type="ECO:0000256" key="1">
    <source>
        <dbReference type="SAM" id="MobiDB-lite"/>
    </source>
</evidence>
<proteinExistence type="predicted"/>
<protein>
    <submittedName>
        <fullName evidence="3">Smr/MutS family protein</fullName>
    </submittedName>
</protein>
<dbReference type="Pfam" id="PF01713">
    <property type="entry name" value="Smr"/>
    <property type="match status" value="1"/>
</dbReference>
<dbReference type="RefSeq" id="WP_249866899.1">
    <property type="nucleotide sequence ID" value="NZ_JAMGBC010000001.1"/>
</dbReference>
<dbReference type="SUPFAM" id="SSF160443">
    <property type="entry name" value="SMR domain-like"/>
    <property type="match status" value="1"/>
</dbReference>
<dbReference type="PROSITE" id="PS50828">
    <property type="entry name" value="SMR"/>
    <property type="match status" value="1"/>
</dbReference>
<dbReference type="InterPro" id="IPR002625">
    <property type="entry name" value="Smr_dom"/>
</dbReference>
<dbReference type="Proteomes" id="UP001165343">
    <property type="component" value="Unassembled WGS sequence"/>
</dbReference>
<keyword evidence="4" id="KW-1185">Reference proteome</keyword>
<dbReference type="PANTHER" id="PTHR35562:SF2">
    <property type="entry name" value="DNA ENDONUCLEASE SMRA-RELATED"/>
    <property type="match status" value="1"/>
</dbReference>
<dbReference type="Gene3D" id="3.30.1370.110">
    <property type="match status" value="1"/>
</dbReference>
<evidence type="ECO:0000313" key="3">
    <source>
        <dbReference type="EMBL" id="MCL6677915.1"/>
    </source>
</evidence>
<dbReference type="PANTHER" id="PTHR35562">
    <property type="entry name" value="DNA ENDONUCLEASE SMRA-RELATED"/>
    <property type="match status" value="1"/>
</dbReference>
<reference evidence="3" key="1">
    <citation type="submission" date="2022-05" db="EMBL/GenBank/DDBJ databases">
        <authorList>
            <person name="Jo J.-H."/>
            <person name="Im W.-T."/>
        </authorList>
    </citation>
    <scope>NUCLEOTIDE SEQUENCE</scope>
    <source>
        <strain evidence="3">RG327</strain>
    </source>
</reference>
<name>A0ABT0RCX2_9SPHN</name>
<gene>
    <name evidence="3" type="ORF">LZ519_01070</name>
</gene>
<accession>A0ABT0RCX2</accession>